<gene>
    <name evidence="12" type="ORF">SAMN02745883_01145</name>
</gene>
<keyword evidence="9" id="KW-1133">Transmembrane helix</keyword>
<evidence type="ECO:0000256" key="6">
    <source>
        <dbReference type="ARBA" id="ARBA00022777"/>
    </source>
</evidence>
<evidence type="ECO:0000256" key="9">
    <source>
        <dbReference type="SAM" id="Phobius"/>
    </source>
</evidence>
<dbReference type="PROSITE" id="PS50885">
    <property type="entry name" value="HAMP"/>
    <property type="match status" value="1"/>
</dbReference>
<dbReference type="PRINTS" id="PR00344">
    <property type="entry name" value="BCTRLSENSOR"/>
</dbReference>
<keyword evidence="4" id="KW-0597">Phosphoprotein</keyword>
<dbReference type="GO" id="GO:0000155">
    <property type="term" value="F:phosphorelay sensor kinase activity"/>
    <property type="evidence" value="ECO:0007669"/>
    <property type="project" value="InterPro"/>
</dbReference>
<evidence type="ECO:0000259" key="10">
    <source>
        <dbReference type="PROSITE" id="PS50109"/>
    </source>
</evidence>
<name>A0A1M6PCS6_9FIRM</name>
<dbReference type="GO" id="GO:0004721">
    <property type="term" value="F:phosphoprotein phosphatase activity"/>
    <property type="evidence" value="ECO:0007669"/>
    <property type="project" value="TreeGrafter"/>
</dbReference>
<keyword evidence="5" id="KW-0808">Transferase</keyword>
<dbReference type="PANTHER" id="PTHR45453">
    <property type="entry name" value="PHOSPHATE REGULON SENSOR PROTEIN PHOR"/>
    <property type="match status" value="1"/>
</dbReference>
<dbReference type="SMART" id="SM00304">
    <property type="entry name" value="HAMP"/>
    <property type="match status" value="1"/>
</dbReference>
<dbReference type="InterPro" id="IPR050351">
    <property type="entry name" value="BphY/WalK/GraS-like"/>
</dbReference>
<evidence type="ECO:0000256" key="3">
    <source>
        <dbReference type="ARBA" id="ARBA00012438"/>
    </source>
</evidence>
<dbReference type="RefSeq" id="WP_072966497.1">
    <property type="nucleotide sequence ID" value="NZ_FRAJ01000008.1"/>
</dbReference>
<dbReference type="InterPro" id="IPR004358">
    <property type="entry name" value="Sig_transdc_His_kin-like_C"/>
</dbReference>
<comment type="catalytic activity">
    <reaction evidence="1">
        <text>ATP + protein L-histidine = ADP + protein N-phospho-L-histidine.</text>
        <dbReference type="EC" id="2.7.13.3"/>
    </reaction>
</comment>
<dbReference type="FunFam" id="3.30.565.10:FF:000006">
    <property type="entry name" value="Sensor histidine kinase WalK"/>
    <property type="match status" value="1"/>
</dbReference>
<keyword evidence="9" id="KW-0472">Membrane</keyword>
<dbReference type="SMART" id="SM00388">
    <property type="entry name" value="HisKA"/>
    <property type="match status" value="1"/>
</dbReference>
<evidence type="ECO:0000313" key="13">
    <source>
        <dbReference type="Proteomes" id="UP000184082"/>
    </source>
</evidence>
<dbReference type="InterPro" id="IPR003661">
    <property type="entry name" value="HisK_dim/P_dom"/>
</dbReference>
<feature type="coiled-coil region" evidence="8">
    <location>
        <begin position="231"/>
        <end position="258"/>
    </location>
</feature>
<dbReference type="SUPFAM" id="SSF158472">
    <property type="entry name" value="HAMP domain-like"/>
    <property type="match status" value="1"/>
</dbReference>
<evidence type="ECO:0000313" key="12">
    <source>
        <dbReference type="EMBL" id="SHK05662.1"/>
    </source>
</evidence>
<dbReference type="STRING" id="1121266.SAMN02745883_01145"/>
<evidence type="ECO:0000256" key="1">
    <source>
        <dbReference type="ARBA" id="ARBA00000085"/>
    </source>
</evidence>
<accession>A0A1M6PCS6</accession>
<evidence type="ECO:0000256" key="2">
    <source>
        <dbReference type="ARBA" id="ARBA00004370"/>
    </source>
</evidence>
<dbReference type="GO" id="GO:0005886">
    <property type="term" value="C:plasma membrane"/>
    <property type="evidence" value="ECO:0007669"/>
    <property type="project" value="TreeGrafter"/>
</dbReference>
<keyword evidence="9" id="KW-0812">Transmembrane</keyword>
<evidence type="ECO:0000256" key="8">
    <source>
        <dbReference type="SAM" id="Coils"/>
    </source>
</evidence>
<evidence type="ECO:0000256" key="7">
    <source>
        <dbReference type="ARBA" id="ARBA00023012"/>
    </source>
</evidence>
<dbReference type="Pfam" id="PF02518">
    <property type="entry name" value="HATPase_c"/>
    <property type="match status" value="1"/>
</dbReference>
<evidence type="ECO:0000256" key="5">
    <source>
        <dbReference type="ARBA" id="ARBA00022679"/>
    </source>
</evidence>
<dbReference type="EMBL" id="FRAJ01000008">
    <property type="protein sequence ID" value="SHK05662.1"/>
    <property type="molecule type" value="Genomic_DNA"/>
</dbReference>
<dbReference type="SUPFAM" id="SSF47384">
    <property type="entry name" value="Homodimeric domain of signal transducing histidine kinase"/>
    <property type="match status" value="1"/>
</dbReference>
<dbReference type="PROSITE" id="PS50109">
    <property type="entry name" value="HIS_KIN"/>
    <property type="match status" value="1"/>
</dbReference>
<sequence length="471" mass="54452">MFNKLRTRLTLFILIGTIFSIAIVSIITNITLFQKFDYYLKSEQENRINQIVRHVKESYRVNGGWNEESFLNIEASPFISNFDLTIKDNNGNIIFTHHMKRNMMKMHMKMMGRMGKGFMSRRNLNKNFNINNGEYKIKSFELKDKGKIVGYIEIGYIGPFMVSEREVEFTKDINKAIMYAAFFSIVVAIILGIYFSKLFTRPILKIIEASNAISNGNLDIKIEEENKIEELSELSKSINHLSKSLKEQQKLRKRLTTDIAHELRTPLTILKSHVEAIIDGVWQPTKERMIIFKNEVDRLMKLVKQLKYLVDIESHEIILDVKEFEISKLLREIIEGFRYEFDKKNIVIKDDIKENIFINGDRDKISQVIINLLSNALKFTEAGGTVKVVLKDESDNIIISVEDNGIGIPEKDLPYIFERLYRSEKSRSRKTGGAGIGLTIAKMLIKAHDGEITVQSEEGKGTKFTIRLPKY</sequence>
<dbReference type="InterPro" id="IPR005467">
    <property type="entry name" value="His_kinase_dom"/>
</dbReference>
<dbReference type="Proteomes" id="UP000184082">
    <property type="component" value="Unassembled WGS sequence"/>
</dbReference>
<dbReference type="Pfam" id="PF00512">
    <property type="entry name" value="HisKA"/>
    <property type="match status" value="1"/>
</dbReference>
<dbReference type="SMART" id="SM00387">
    <property type="entry name" value="HATPase_c"/>
    <property type="match status" value="1"/>
</dbReference>
<dbReference type="InterPro" id="IPR036890">
    <property type="entry name" value="HATPase_C_sf"/>
</dbReference>
<keyword evidence="7" id="KW-0902">Two-component regulatory system</keyword>
<evidence type="ECO:0000256" key="4">
    <source>
        <dbReference type="ARBA" id="ARBA00022553"/>
    </source>
</evidence>
<feature type="domain" description="HAMP" evidence="11">
    <location>
        <begin position="197"/>
        <end position="250"/>
    </location>
</feature>
<dbReference type="Gene3D" id="3.30.565.10">
    <property type="entry name" value="Histidine kinase-like ATPase, C-terminal domain"/>
    <property type="match status" value="1"/>
</dbReference>
<dbReference type="CDD" id="cd00082">
    <property type="entry name" value="HisKA"/>
    <property type="match status" value="1"/>
</dbReference>
<protein>
    <recommendedName>
        <fullName evidence="3">histidine kinase</fullName>
        <ecNumber evidence="3">2.7.13.3</ecNumber>
    </recommendedName>
</protein>
<feature type="domain" description="Histidine kinase" evidence="10">
    <location>
        <begin position="258"/>
        <end position="471"/>
    </location>
</feature>
<evidence type="ECO:0000259" key="11">
    <source>
        <dbReference type="PROSITE" id="PS50885"/>
    </source>
</evidence>
<dbReference type="Gene3D" id="1.10.287.130">
    <property type="match status" value="1"/>
</dbReference>
<dbReference type="PANTHER" id="PTHR45453:SF1">
    <property type="entry name" value="PHOSPHATE REGULON SENSOR PROTEIN PHOR"/>
    <property type="match status" value="1"/>
</dbReference>
<dbReference type="Gene3D" id="6.10.340.10">
    <property type="match status" value="1"/>
</dbReference>
<feature type="transmembrane region" description="Helical" evidence="9">
    <location>
        <begin position="12"/>
        <end position="33"/>
    </location>
</feature>
<dbReference type="InterPro" id="IPR003594">
    <property type="entry name" value="HATPase_dom"/>
</dbReference>
<reference evidence="12 13" key="1">
    <citation type="submission" date="2016-11" db="EMBL/GenBank/DDBJ databases">
        <authorList>
            <person name="Jaros S."/>
            <person name="Januszkiewicz K."/>
            <person name="Wedrychowicz H."/>
        </authorList>
    </citation>
    <scope>NUCLEOTIDE SEQUENCE [LARGE SCALE GENOMIC DNA]</scope>
    <source>
        <strain evidence="12 13">DSM 14501</strain>
    </source>
</reference>
<dbReference type="SUPFAM" id="SSF55874">
    <property type="entry name" value="ATPase domain of HSP90 chaperone/DNA topoisomerase II/histidine kinase"/>
    <property type="match status" value="1"/>
</dbReference>
<keyword evidence="13" id="KW-1185">Reference proteome</keyword>
<dbReference type="CDD" id="cd16922">
    <property type="entry name" value="HATPase_EvgS-ArcB-TorS-like"/>
    <property type="match status" value="1"/>
</dbReference>
<dbReference type="InterPro" id="IPR036097">
    <property type="entry name" value="HisK_dim/P_sf"/>
</dbReference>
<dbReference type="EC" id="2.7.13.3" evidence="3"/>
<organism evidence="12 13">
    <name type="scientific">Caminicella sporogenes DSM 14501</name>
    <dbReference type="NCBI Taxonomy" id="1121266"/>
    <lineage>
        <taxon>Bacteria</taxon>
        <taxon>Bacillati</taxon>
        <taxon>Bacillota</taxon>
        <taxon>Clostridia</taxon>
        <taxon>Peptostreptococcales</taxon>
        <taxon>Caminicellaceae</taxon>
        <taxon>Caminicella</taxon>
    </lineage>
</organism>
<dbReference type="InterPro" id="IPR003660">
    <property type="entry name" value="HAMP_dom"/>
</dbReference>
<comment type="subcellular location">
    <subcellularLocation>
        <location evidence="2">Membrane</location>
    </subcellularLocation>
</comment>
<dbReference type="GO" id="GO:0016036">
    <property type="term" value="P:cellular response to phosphate starvation"/>
    <property type="evidence" value="ECO:0007669"/>
    <property type="project" value="TreeGrafter"/>
</dbReference>
<dbReference type="AlphaFoldDB" id="A0A1M6PCS6"/>
<keyword evidence="6 12" id="KW-0418">Kinase</keyword>
<feature type="transmembrane region" description="Helical" evidence="9">
    <location>
        <begin position="176"/>
        <end position="195"/>
    </location>
</feature>
<keyword evidence="8" id="KW-0175">Coiled coil</keyword>
<proteinExistence type="predicted"/>
<dbReference type="Pfam" id="PF00672">
    <property type="entry name" value="HAMP"/>
    <property type="match status" value="1"/>
</dbReference>